<dbReference type="Pfam" id="PF12697">
    <property type="entry name" value="Abhydrolase_6"/>
    <property type="match status" value="1"/>
</dbReference>
<organism evidence="2 3">
    <name type="scientific">Fusarium redolens</name>
    <dbReference type="NCBI Taxonomy" id="48865"/>
    <lineage>
        <taxon>Eukaryota</taxon>
        <taxon>Fungi</taxon>
        <taxon>Dikarya</taxon>
        <taxon>Ascomycota</taxon>
        <taxon>Pezizomycotina</taxon>
        <taxon>Sordariomycetes</taxon>
        <taxon>Hypocreomycetidae</taxon>
        <taxon>Hypocreales</taxon>
        <taxon>Nectriaceae</taxon>
        <taxon>Fusarium</taxon>
        <taxon>Fusarium redolens species complex</taxon>
    </lineage>
</organism>
<name>A0A9P9KKY0_FUSRE</name>
<dbReference type="GeneID" id="70228895"/>
<evidence type="ECO:0000259" key="1">
    <source>
        <dbReference type="Pfam" id="PF12697"/>
    </source>
</evidence>
<sequence length="258" mass="27616">MQKLKPHIVIVPASFAPPSLYSGLVQSLAEYGLESTVIGLPSVGFRDPLPAALMDQDAEHIRSTTTKLADDGHEIVLVMHSYGGICGTESTAGVSKTDRQVARKPGGIIHLVYISSPVPEIGGSVKTMMGDNMPHFMKLEGDYLISEPEGCASVNFSDLPKAEASTYAKQMTAHSAVSFAGPLQNAGYLDIPVAYIVCEKDISVPPVVQRSVIDMIFKKSGREVITFACNSGHFPTVSSPGEVSSFINKVATNGFREW</sequence>
<dbReference type="InterPro" id="IPR029058">
    <property type="entry name" value="AB_hydrolase_fold"/>
</dbReference>
<keyword evidence="3" id="KW-1185">Reference proteome</keyword>
<dbReference type="RefSeq" id="XP_046052768.1">
    <property type="nucleotide sequence ID" value="XM_046198941.1"/>
</dbReference>
<dbReference type="Proteomes" id="UP000720189">
    <property type="component" value="Unassembled WGS sequence"/>
</dbReference>
<dbReference type="PANTHER" id="PTHR37017">
    <property type="entry name" value="AB HYDROLASE-1 DOMAIN-CONTAINING PROTEIN-RELATED"/>
    <property type="match status" value="1"/>
</dbReference>
<comment type="caution">
    <text evidence="2">The sequence shown here is derived from an EMBL/GenBank/DDBJ whole genome shotgun (WGS) entry which is preliminary data.</text>
</comment>
<keyword evidence="2" id="KW-0378">Hydrolase</keyword>
<evidence type="ECO:0000313" key="3">
    <source>
        <dbReference type="Proteomes" id="UP000720189"/>
    </source>
</evidence>
<feature type="domain" description="AB hydrolase-1" evidence="1">
    <location>
        <begin position="8"/>
        <end position="243"/>
    </location>
</feature>
<accession>A0A9P9KKY0</accession>
<dbReference type="Gene3D" id="3.40.50.1820">
    <property type="entry name" value="alpha/beta hydrolase"/>
    <property type="match status" value="1"/>
</dbReference>
<dbReference type="InterPro" id="IPR052897">
    <property type="entry name" value="Sec-Metab_Biosynth_Hydrolase"/>
</dbReference>
<reference evidence="2" key="1">
    <citation type="journal article" date="2021" name="Nat. Commun.">
        <title>Genetic determinants of endophytism in the Arabidopsis root mycobiome.</title>
        <authorList>
            <person name="Mesny F."/>
            <person name="Miyauchi S."/>
            <person name="Thiergart T."/>
            <person name="Pickel B."/>
            <person name="Atanasova L."/>
            <person name="Karlsson M."/>
            <person name="Huettel B."/>
            <person name="Barry K.W."/>
            <person name="Haridas S."/>
            <person name="Chen C."/>
            <person name="Bauer D."/>
            <person name="Andreopoulos W."/>
            <person name="Pangilinan J."/>
            <person name="LaButti K."/>
            <person name="Riley R."/>
            <person name="Lipzen A."/>
            <person name="Clum A."/>
            <person name="Drula E."/>
            <person name="Henrissat B."/>
            <person name="Kohler A."/>
            <person name="Grigoriev I.V."/>
            <person name="Martin F.M."/>
            <person name="Hacquard S."/>
        </authorList>
    </citation>
    <scope>NUCLEOTIDE SEQUENCE</scope>
    <source>
        <strain evidence="2">MPI-CAGE-AT-0023</strain>
    </source>
</reference>
<protein>
    <submittedName>
        <fullName evidence="2">Alpha/beta hydrolase fold-1</fullName>
    </submittedName>
</protein>
<dbReference type="AlphaFoldDB" id="A0A9P9KKY0"/>
<dbReference type="OrthoDB" id="1263307at2759"/>
<gene>
    <name evidence="2" type="ORF">BKA55DRAFT_686469</name>
</gene>
<proteinExistence type="predicted"/>
<dbReference type="PANTHER" id="PTHR37017:SF13">
    <property type="entry name" value="AB HYDROLASE-1 DOMAIN-CONTAINING PROTEIN"/>
    <property type="match status" value="1"/>
</dbReference>
<dbReference type="InterPro" id="IPR000073">
    <property type="entry name" value="AB_hydrolase_1"/>
</dbReference>
<dbReference type="EMBL" id="JAGMUX010000004">
    <property type="protein sequence ID" value="KAH7260891.1"/>
    <property type="molecule type" value="Genomic_DNA"/>
</dbReference>
<dbReference type="GO" id="GO:0016787">
    <property type="term" value="F:hydrolase activity"/>
    <property type="evidence" value="ECO:0007669"/>
    <property type="project" value="UniProtKB-KW"/>
</dbReference>
<evidence type="ECO:0000313" key="2">
    <source>
        <dbReference type="EMBL" id="KAH7260891.1"/>
    </source>
</evidence>
<dbReference type="SUPFAM" id="SSF53474">
    <property type="entry name" value="alpha/beta-Hydrolases"/>
    <property type="match status" value="1"/>
</dbReference>